<reference evidence="1 2" key="1">
    <citation type="submission" date="2022-10" db="EMBL/GenBank/DDBJ databases">
        <title>WGS assembly of Paspalum vaginatum 540-79.</title>
        <authorList>
            <person name="Sun G."/>
            <person name="Wase N."/>
            <person name="Shu S."/>
            <person name="Jenkins J."/>
            <person name="Zhou B."/>
            <person name="Torres-Rodriguez J."/>
            <person name="Chen C."/>
            <person name="Sandor L."/>
            <person name="Plott C."/>
            <person name="Yoshinga Y."/>
            <person name="Daum C."/>
            <person name="Qi P."/>
            <person name="Barry K."/>
            <person name="Lipzen A."/>
            <person name="Berry L."/>
            <person name="Pedersen C."/>
            <person name="Gottilla T."/>
            <person name="Foltz A."/>
            <person name="Yu H."/>
            <person name="O'Malley R."/>
            <person name="Zhang C."/>
            <person name="Devos K."/>
            <person name="Sigmon B."/>
            <person name="Yu B."/>
            <person name="Obata T."/>
            <person name="Schmutz J."/>
            <person name="Schnable J."/>
        </authorList>
    </citation>
    <scope>NUCLEOTIDE SEQUENCE [LARGE SCALE GENOMIC DNA]</scope>
    <source>
        <strain evidence="2">cv. 540-79</strain>
    </source>
</reference>
<gene>
    <name evidence="1" type="ORF">BS78_K272200</name>
</gene>
<name>A0A9W7X8F6_9POAL</name>
<dbReference type="EMBL" id="MU629771">
    <property type="protein sequence ID" value="KAJ1255253.1"/>
    <property type="molecule type" value="Genomic_DNA"/>
</dbReference>
<organism evidence="1 2">
    <name type="scientific">Paspalum vaginatum</name>
    <name type="common">seashore paspalum</name>
    <dbReference type="NCBI Taxonomy" id="158149"/>
    <lineage>
        <taxon>Eukaryota</taxon>
        <taxon>Viridiplantae</taxon>
        <taxon>Streptophyta</taxon>
        <taxon>Embryophyta</taxon>
        <taxon>Tracheophyta</taxon>
        <taxon>Spermatophyta</taxon>
        <taxon>Magnoliopsida</taxon>
        <taxon>Liliopsida</taxon>
        <taxon>Poales</taxon>
        <taxon>Poaceae</taxon>
        <taxon>PACMAD clade</taxon>
        <taxon>Panicoideae</taxon>
        <taxon>Andropogonodae</taxon>
        <taxon>Paspaleae</taxon>
        <taxon>Paspalinae</taxon>
        <taxon>Paspalum</taxon>
    </lineage>
</organism>
<protein>
    <submittedName>
        <fullName evidence="1">Uncharacterized protein</fullName>
    </submittedName>
</protein>
<proteinExistence type="predicted"/>
<keyword evidence="2" id="KW-1185">Reference proteome</keyword>
<evidence type="ECO:0000313" key="1">
    <source>
        <dbReference type="EMBL" id="KAJ1255253.1"/>
    </source>
</evidence>
<evidence type="ECO:0000313" key="2">
    <source>
        <dbReference type="Proteomes" id="UP001164776"/>
    </source>
</evidence>
<accession>A0A9W7X8F6</accession>
<comment type="caution">
    <text evidence="1">The sequence shown here is derived from an EMBL/GenBank/DDBJ whole genome shotgun (WGS) entry which is preliminary data.</text>
</comment>
<dbReference type="AlphaFoldDB" id="A0A9W7X8F6"/>
<sequence length="109" mass="11858">MVFLTDNRMGHVVIEEQGSVIINKMMALEYAKVDKSEILNGIQKGSSLTVSAPLILQQCAVGVVTPHDSTTVGNTFTEKSSRAESVEQQDALTFGLVTTLQMTVLIWCI</sequence>
<dbReference type="Proteomes" id="UP001164776">
    <property type="component" value="Unassembled WGS sequence"/>
</dbReference>